<evidence type="ECO:0000256" key="8">
    <source>
        <dbReference type="PIRSR" id="PIRSR606710-1"/>
    </source>
</evidence>
<dbReference type="PANTHER" id="PTHR43301">
    <property type="entry name" value="ARABINAN ENDO-1,5-ALPHA-L-ARABINOSIDASE"/>
    <property type="match status" value="1"/>
</dbReference>
<evidence type="ECO:0000256" key="5">
    <source>
        <dbReference type="ARBA" id="ARBA00022801"/>
    </source>
</evidence>
<evidence type="ECO:0000313" key="11">
    <source>
        <dbReference type="EMBL" id="RMY93602.1"/>
    </source>
</evidence>
<organism evidence="11 12">
    <name type="scientific">Hortaea werneckii</name>
    <name type="common">Black yeast</name>
    <name type="synonym">Cladosporium werneckii</name>
    <dbReference type="NCBI Taxonomy" id="91943"/>
    <lineage>
        <taxon>Eukaryota</taxon>
        <taxon>Fungi</taxon>
        <taxon>Dikarya</taxon>
        <taxon>Ascomycota</taxon>
        <taxon>Pezizomycotina</taxon>
        <taxon>Dothideomycetes</taxon>
        <taxon>Dothideomycetidae</taxon>
        <taxon>Mycosphaerellales</taxon>
        <taxon>Teratosphaeriaceae</taxon>
        <taxon>Hortaea</taxon>
    </lineage>
</organism>
<evidence type="ECO:0000256" key="4">
    <source>
        <dbReference type="ARBA" id="ARBA00012586"/>
    </source>
</evidence>
<dbReference type="Proteomes" id="UP000281468">
    <property type="component" value="Unassembled WGS sequence"/>
</dbReference>
<feature type="active site" description="Proton donor" evidence="8">
    <location>
        <position position="204"/>
    </location>
</feature>
<dbReference type="PANTHER" id="PTHR43301:SF3">
    <property type="entry name" value="ARABINAN ENDO-1,5-ALPHA-L-ARABINOSIDASE A-RELATED"/>
    <property type="match status" value="1"/>
</dbReference>
<keyword evidence="5 7" id="KW-0378">Hydrolase</keyword>
<feature type="chain" id="PRO_5018069340" description="Arabinan endo-1,5-alpha-L-arabinosidase" evidence="10">
    <location>
        <begin position="23"/>
        <end position="325"/>
    </location>
</feature>
<evidence type="ECO:0000256" key="1">
    <source>
        <dbReference type="ARBA" id="ARBA00000375"/>
    </source>
</evidence>
<comment type="catalytic activity">
    <reaction evidence="1 7">
        <text>Endohydrolysis of (1-&gt;5)-alpha-arabinofuranosidic linkages in (1-&gt;5)-arabinans.</text>
        <dbReference type="EC" id="3.2.1.99"/>
    </reaction>
</comment>
<evidence type="ECO:0000256" key="6">
    <source>
        <dbReference type="ARBA" id="ARBA00023295"/>
    </source>
</evidence>
<name>A0A3M7FXM9_HORWE</name>
<keyword evidence="10" id="KW-0732">Signal</keyword>
<dbReference type="SUPFAM" id="SSF75005">
    <property type="entry name" value="Arabinanase/levansucrase/invertase"/>
    <property type="match status" value="1"/>
</dbReference>
<comment type="pathway">
    <text evidence="2 7">Glycan metabolism; L-arabinan degradation.</text>
</comment>
<evidence type="ECO:0000256" key="10">
    <source>
        <dbReference type="SAM" id="SignalP"/>
    </source>
</evidence>
<keyword evidence="6 7" id="KW-0326">Glycosidase</keyword>
<comment type="caution">
    <text evidence="11">The sequence shown here is derived from an EMBL/GenBank/DDBJ whole genome shotgun (WGS) entry which is preliminary data.</text>
</comment>
<dbReference type="InterPro" id="IPR050727">
    <property type="entry name" value="GH43_arabinanases"/>
</dbReference>
<dbReference type="InterPro" id="IPR023296">
    <property type="entry name" value="Glyco_hydro_beta-prop_sf"/>
</dbReference>
<evidence type="ECO:0000256" key="2">
    <source>
        <dbReference type="ARBA" id="ARBA00004834"/>
    </source>
</evidence>
<dbReference type="AlphaFoldDB" id="A0A3M7FXM9"/>
<comment type="similarity">
    <text evidence="3 7">Belongs to the glycosyl hydrolase 43 family.</text>
</comment>
<dbReference type="CDD" id="cd18831">
    <property type="entry name" value="GH43_AnAbnA-like"/>
    <property type="match status" value="1"/>
</dbReference>
<gene>
    <name evidence="11" type="ORF">D0862_09162</name>
</gene>
<sequence length="325" mass="34373">MTRMQNLILPFLASLGLASAFADPLPCSGTCVNTHDPSLFRRGSDGTYYRFATGGGMPIFSAPSLTGAWTYQGEVLPSGSSIANSGADDAWAPDVQYRDGKYYLYYSVSSFGTQNSAIGVATSPSMDAGTWTDHGSTGVESSSGDPYNAIDGNLFITSSGTNLLTFGSFYGDIYQAPLSGDALTWRGADIYNVEYNATGSRPSEGPFLFEYGDYFYLFWSSGSCCSYDSDRPAPGDEYKVMVCRSSSATGGFVDASGRACTDGGGTLVLGSHGNVYGPGGQSVFDDPSEGPVLVYHYVDTTIGYADGDKRLGINKIDFSSGWPVV</sequence>
<dbReference type="PIRSF" id="PIRSF026534">
    <property type="entry name" value="Endo_alpha-L-arabinosidase"/>
    <property type="match status" value="1"/>
</dbReference>
<dbReference type="Gene3D" id="2.115.10.20">
    <property type="entry name" value="Glycosyl hydrolase domain, family 43"/>
    <property type="match status" value="1"/>
</dbReference>
<reference evidence="11 12" key="1">
    <citation type="journal article" date="2018" name="BMC Genomics">
        <title>Genomic evidence for intraspecific hybridization in a clonal and extremely halotolerant yeast.</title>
        <authorList>
            <person name="Gostincar C."/>
            <person name="Stajich J.E."/>
            <person name="Zupancic J."/>
            <person name="Zalar P."/>
            <person name="Gunde-Cimerman N."/>
        </authorList>
    </citation>
    <scope>NUCLEOTIDE SEQUENCE [LARGE SCALE GENOMIC DNA]</scope>
    <source>
        <strain evidence="11 12">EXF-171</strain>
    </source>
</reference>
<proteinExistence type="inferred from homology"/>
<evidence type="ECO:0000256" key="7">
    <source>
        <dbReference type="PIRNR" id="PIRNR026534"/>
    </source>
</evidence>
<dbReference type="EC" id="3.2.1.99" evidence="4 7"/>
<dbReference type="InterPro" id="IPR006710">
    <property type="entry name" value="Glyco_hydro_43"/>
</dbReference>
<dbReference type="Pfam" id="PF04616">
    <property type="entry name" value="Glyco_hydro_43"/>
    <property type="match status" value="1"/>
</dbReference>
<dbReference type="EMBL" id="QWIQ01000328">
    <property type="protein sequence ID" value="RMY93602.1"/>
    <property type="molecule type" value="Genomic_DNA"/>
</dbReference>
<evidence type="ECO:0000256" key="9">
    <source>
        <dbReference type="PIRSR" id="PIRSR606710-2"/>
    </source>
</evidence>
<evidence type="ECO:0000256" key="3">
    <source>
        <dbReference type="ARBA" id="ARBA00009865"/>
    </source>
</evidence>
<feature type="site" description="Important for catalytic activity, responsible for pKa modulation of the active site Glu and correct orientation of both the proton donor and substrate" evidence="9">
    <location>
        <position position="151"/>
    </location>
</feature>
<protein>
    <recommendedName>
        <fullName evidence="4 7">Arabinan endo-1,5-alpha-L-arabinosidase</fullName>
        <ecNumber evidence="4 7">3.2.1.99</ecNumber>
    </recommendedName>
</protein>
<dbReference type="GO" id="GO:0031222">
    <property type="term" value="P:arabinan catabolic process"/>
    <property type="evidence" value="ECO:0007669"/>
    <property type="project" value="UniProtKB-UniPathway"/>
</dbReference>
<dbReference type="UniPathway" id="UPA00667"/>
<dbReference type="GO" id="GO:0046558">
    <property type="term" value="F:arabinan endo-1,5-alpha-L-arabinosidase activity"/>
    <property type="evidence" value="ECO:0007669"/>
    <property type="project" value="UniProtKB-EC"/>
</dbReference>
<dbReference type="InterPro" id="IPR016840">
    <property type="entry name" value="Glyco_hydro_43_endo_a_Ara-ase"/>
</dbReference>
<evidence type="ECO:0000313" key="12">
    <source>
        <dbReference type="Proteomes" id="UP000281468"/>
    </source>
</evidence>
<feature type="active site" description="Proton acceptor" evidence="8">
    <location>
        <position position="36"/>
    </location>
</feature>
<accession>A0A3M7FXM9</accession>
<feature type="signal peptide" evidence="10">
    <location>
        <begin position="1"/>
        <end position="22"/>
    </location>
</feature>